<evidence type="ECO:0008006" key="3">
    <source>
        <dbReference type="Google" id="ProtNLM"/>
    </source>
</evidence>
<comment type="caution">
    <text evidence="1">The sequence shown here is derived from an EMBL/GenBank/DDBJ whole genome shotgun (WGS) entry which is preliminary data.</text>
</comment>
<reference evidence="1" key="1">
    <citation type="submission" date="2022-11" db="EMBL/GenBank/DDBJ databases">
        <title>Biodiversity and phylogenetic relationships of bacteria.</title>
        <authorList>
            <person name="Machado R.A.R."/>
            <person name="Bhat A."/>
            <person name="Loulou A."/>
            <person name="Kallel S."/>
        </authorList>
    </citation>
    <scope>NUCLEOTIDE SEQUENCE</scope>
    <source>
        <strain evidence="1">K-TC2</strain>
    </source>
</reference>
<gene>
    <name evidence="1" type="ORF">OSH07_10290</name>
</gene>
<keyword evidence="2" id="KW-1185">Reference proteome</keyword>
<accession>A0A9X3E0Y3</accession>
<protein>
    <recommendedName>
        <fullName evidence="3">Transposase family protein</fullName>
    </recommendedName>
</protein>
<dbReference type="RefSeq" id="WP_266338541.1">
    <property type="nucleotide sequence ID" value="NZ_JAPKNK010000003.1"/>
</dbReference>
<evidence type="ECO:0000313" key="1">
    <source>
        <dbReference type="EMBL" id="MCX5569580.1"/>
    </source>
</evidence>
<sequence>MSIETLGEAWLAGWRVKARCLGRDASTKKGTRPCLKNIDLDMETLLWTRGRDFPISLLPQRLKCPACGCRHISVMFDVPTGRKRA</sequence>
<organism evidence="1 2">
    <name type="scientific">Kaistia nematophila</name>
    <dbReference type="NCBI Taxonomy" id="2994654"/>
    <lineage>
        <taxon>Bacteria</taxon>
        <taxon>Pseudomonadati</taxon>
        <taxon>Pseudomonadota</taxon>
        <taxon>Alphaproteobacteria</taxon>
        <taxon>Hyphomicrobiales</taxon>
        <taxon>Kaistiaceae</taxon>
        <taxon>Kaistia</taxon>
    </lineage>
</organism>
<proteinExistence type="predicted"/>
<name>A0A9X3E0Y3_9HYPH</name>
<dbReference type="EMBL" id="JAPKNK010000003">
    <property type="protein sequence ID" value="MCX5569580.1"/>
    <property type="molecule type" value="Genomic_DNA"/>
</dbReference>
<dbReference type="Proteomes" id="UP001144805">
    <property type="component" value="Unassembled WGS sequence"/>
</dbReference>
<dbReference type="AlphaFoldDB" id="A0A9X3E0Y3"/>
<evidence type="ECO:0000313" key="2">
    <source>
        <dbReference type="Proteomes" id="UP001144805"/>
    </source>
</evidence>